<accession>A0A8J6JM98</accession>
<name>A0A8J6JM98_9FIRM</name>
<gene>
    <name evidence="1" type="ORF">H8S62_12740</name>
</gene>
<proteinExistence type="predicted"/>
<protein>
    <submittedName>
        <fullName evidence="1">Uncharacterized protein</fullName>
    </submittedName>
</protein>
<comment type="caution">
    <text evidence="1">The sequence shown here is derived from an EMBL/GenBank/DDBJ whole genome shotgun (WGS) entry which is preliminary data.</text>
</comment>
<keyword evidence="2" id="KW-1185">Reference proteome</keyword>
<dbReference type="AlphaFoldDB" id="A0A8J6JM98"/>
<reference evidence="1" key="1">
    <citation type="submission" date="2020-08" db="EMBL/GenBank/DDBJ databases">
        <title>Genome public.</title>
        <authorList>
            <person name="Liu C."/>
            <person name="Sun Q."/>
        </authorList>
    </citation>
    <scope>NUCLEOTIDE SEQUENCE</scope>
    <source>
        <strain evidence="1">NSJ-52</strain>
    </source>
</reference>
<sequence>MSDNCAEKYSYQIEKIMFMVEPVYRDDGETLAAILLKLMQADAERL</sequence>
<evidence type="ECO:0000313" key="2">
    <source>
        <dbReference type="Proteomes" id="UP000607645"/>
    </source>
</evidence>
<dbReference type="EMBL" id="JACOPQ010000010">
    <property type="protein sequence ID" value="MBC5737874.1"/>
    <property type="molecule type" value="Genomic_DNA"/>
</dbReference>
<evidence type="ECO:0000313" key="1">
    <source>
        <dbReference type="EMBL" id="MBC5737874.1"/>
    </source>
</evidence>
<dbReference type="Proteomes" id="UP000607645">
    <property type="component" value="Unassembled WGS sequence"/>
</dbReference>
<organism evidence="1 2">
    <name type="scientific">Lawsonibacter faecis</name>
    <dbReference type="NCBI Taxonomy" id="2763052"/>
    <lineage>
        <taxon>Bacteria</taxon>
        <taxon>Bacillati</taxon>
        <taxon>Bacillota</taxon>
        <taxon>Clostridia</taxon>
        <taxon>Eubacteriales</taxon>
        <taxon>Oscillospiraceae</taxon>
        <taxon>Lawsonibacter</taxon>
    </lineage>
</organism>
<dbReference type="RefSeq" id="WP_186919679.1">
    <property type="nucleotide sequence ID" value="NZ_JACOPQ010000010.1"/>
</dbReference>